<evidence type="ECO:0000313" key="6">
    <source>
        <dbReference type="EMBL" id="TNU72776.1"/>
    </source>
</evidence>
<protein>
    <recommendedName>
        <fullName evidence="5">NlpC/P60 domain-containing protein</fullName>
    </recommendedName>
</protein>
<evidence type="ECO:0000256" key="1">
    <source>
        <dbReference type="ARBA" id="ARBA00007074"/>
    </source>
</evidence>
<dbReference type="PROSITE" id="PS51935">
    <property type="entry name" value="NLPC_P60"/>
    <property type="match status" value="1"/>
</dbReference>
<dbReference type="InterPro" id="IPR051794">
    <property type="entry name" value="PG_Endopeptidase_C40"/>
</dbReference>
<dbReference type="GO" id="GO:0008234">
    <property type="term" value="F:cysteine-type peptidase activity"/>
    <property type="evidence" value="ECO:0007669"/>
    <property type="project" value="UniProtKB-KW"/>
</dbReference>
<evidence type="ECO:0000256" key="3">
    <source>
        <dbReference type="ARBA" id="ARBA00022801"/>
    </source>
</evidence>
<keyword evidence="7" id="KW-1185">Reference proteome</keyword>
<reference evidence="6 7" key="1">
    <citation type="submission" date="2019-06" db="EMBL/GenBank/DDBJ databases">
        <title>Draft genome sequence of Miniimonas arenae KCTC 19750T isolated from sea sand.</title>
        <authorList>
            <person name="Park S.-J."/>
        </authorList>
    </citation>
    <scope>NUCLEOTIDE SEQUENCE [LARGE SCALE GENOMIC DNA]</scope>
    <source>
        <strain evidence="6 7">KCTC 19750</strain>
    </source>
</reference>
<proteinExistence type="inferred from homology"/>
<dbReference type="Pfam" id="PF00877">
    <property type="entry name" value="NLPC_P60"/>
    <property type="match status" value="1"/>
</dbReference>
<evidence type="ECO:0000313" key="7">
    <source>
        <dbReference type="Proteomes" id="UP000313849"/>
    </source>
</evidence>
<organism evidence="6 7">
    <name type="scientific">Miniimonas arenae</name>
    <dbReference type="NCBI Taxonomy" id="676201"/>
    <lineage>
        <taxon>Bacteria</taxon>
        <taxon>Bacillati</taxon>
        <taxon>Actinomycetota</taxon>
        <taxon>Actinomycetes</taxon>
        <taxon>Micrococcales</taxon>
        <taxon>Beutenbergiaceae</taxon>
        <taxon>Miniimonas</taxon>
    </lineage>
</organism>
<gene>
    <name evidence="6" type="ORF">FH969_14845</name>
</gene>
<dbReference type="RefSeq" id="WP_139987973.1">
    <property type="nucleotide sequence ID" value="NZ_VENP01000119.1"/>
</dbReference>
<dbReference type="EMBL" id="VENP01000119">
    <property type="protein sequence ID" value="TNU72776.1"/>
    <property type="molecule type" value="Genomic_DNA"/>
</dbReference>
<dbReference type="PANTHER" id="PTHR47359:SF3">
    <property type="entry name" value="NLP_P60 DOMAIN-CONTAINING PROTEIN-RELATED"/>
    <property type="match status" value="1"/>
</dbReference>
<dbReference type="CDD" id="cd12797">
    <property type="entry name" value="M23_peptidase"/>
    <property type="match status" value="1"/>
</dbReference>
<dbReference type="PANTHER" id="PTHR47359">
    <property type="entry name" value="PEPTIDOGLYCAN DL-ENDOPEPTIDASE CWLO"/>
    <property type="match status" value="1"/>
</dbReference>
<keyword evidence="3" id="KW-0378">Hydrolase</keyword>
<comment type="caution">
    <text evidence="6">The sequence shown here is derived from an EMBL/GenBank/DDBJ whole genome shotgun (WGS) entry which is preliminary data.</text>
</comment>
<dbReference type="InterPro" id="IPR016047">
    <property type="entry name" value="M23ase_b-sheet_dom"/>
</dbReference>
<feature type="domain" description="NlpC/P60" evidence="5">
    <location>
        <begin position="350"/>
        <end position="475"/>
    </location>
</feature>
<dbReference type="SUPFAM" id="SSF54001">
    <property type="entry name" value="Cysteine proteinases"/>
    <property type="match status" value="1"/>
</dbReference>
<dbReference type="OrthoDB" id="5496837at2"/>
<dbReference type="GO" id="GO:0006508">
    <property type="term" value="P:proteolysis"/>
    <property type="evidence" value="ECO:0007669"/>
    <property type="project" value="UniProtKB-KW"/>
</dbReference>
<dbReference type="Pfam" id="PF01551">
    <property type="entry name" value="Peptidase_M23"/>
    <property type="match status" value="1"/>
</dbReference>
<accession>A0A5C5B7A7</accession>
<dbReference type="Gene3D" id="3.90.1720.10">
    <property type="entry name" value="endopeptidase domain like (from Nostoc punctiforme)"/>
    <property type="match status" value="1"/>
</dbReference>
<evidence type="ECO:0000259" key="5">
    <source>
        <dbReference type="PROSITE" id="PS51935"/>
    </source>
</evidence>
<dbReference type="InterPro" id="IPR038765">
    <property type="entry name" value="Papain-like_cys_pep_sf"/>
</dbReference>
<comment type="similarity">
    <text evidence="1">Belongs to the peptidase C40 family.</text>
</comment>
<dbReference type="AlphaFoldDB" id="A0A5C5B7A7"/>
<keyword evidence="2" id="KW-0645">Protease</keyword>
<keyword evidence="4" id="KW-0788">Thiol protease</keyword>
<evidence type="ECO:0000256" key="2">
    <source>
        <dbReference type="ARBA" id="ARBA00022670"/>
    </source>
</evidence>
<dbReference type="InterPro" id="IPR011055">
    <property type="entry name" value="Dup_hybrid_motif"/>
</dbReference>
<dbReference type="Gene3D" id="2.70.70.10">
    <property type="entry name" value="Glucose Permease (Domain IIA)"/>
    <property type="match status" value="1"/>
</dbReference>
<name>A0A5C5B7A7_9MICO</name>
<dbReference type="SUPFAM" id="SSF51261">
    <property type="entry name" value="Duplicated hybrid motif"/>
    <property type="match status" value="1"/>
</dbReference>
<sequence>MKLAGLLGAAAAAALGLGAVVVGVVLGQDEASAAVCTPSTSSVQVDTAALPSVGSWTSEQVTNAALIINAGEALGISARGQQIAVMTAIGESSLRVLDHGDGPGPDSRGLFQQRDNGAWGTYEDRMDPTKSATNFYRALQGVEGWEELEPTIAAHRVQRNADPYHYGKSWDPAGELLVQLAGFDVDGESCTTRAGVISADGWTHPLPDLRKIWHNYGTWRGSYAHAGEDLTAPAGTPIYAAANGLVTRSSCTAFQGRSPCNIIIDHGADPATGQRIETWYVHMYPTGVHVAVGDRVTVGQHIADVGSNGNSSGPHLHLEVHLDGVTVDPDAFFAIRGVDLSTRPTVPAVTAAAGQALTWARTQLGMPYVLGATGPNSYDCSGLTLRAYQAAGITLPRTSREQYTATTRISRADLQPGDLIFWSNDATAAGIYHVAIYAGKDATGADRVVQAPAPGKTVEEITLWSTNLYGYGRVGT</sequence>
<dbReference type="InterPro" id="IPR000064">
    <property type="entry name" value="NLP_P60_dom"/>
</dbReference>
<dbReference type="Proteomes" id="UP000313849">
    <property type="component" value="Unassembled WGS sequence"/>
</dbReference>
<evidence type="ECO:0000256" key="4">
    <source>
        <dbReference type="ARBA" id="ARBA00022807"/>
    </source>
</evidence>